<gene>
    <name evidence="3" type="ordered locus">Fisuc_3026</name>
</gene>
<feature type="transmembrane region" description="Helical" evidence="2">
    <location>
        <begin position="86"/>
        <end position="106"/>
    </location>
</feature>
<sequence length="176" mass="21060">MWERRIKFLQELIDSPLEVLGSIWPCLLFMLIITGVPVWLSKKKFSERENLKWKVYVLMLPAICLAFFCLLFCGEKAYHEFTLDVVFTWLGLTFFAWFILLPFFMIDPAFFRRDTNIWDNTNYHSEVEENIDDLFDMAMKVGREKREGKDTSKQEAEYEQKLKNLEEISNSNKSNW</sequence>
<evidence type="ECO:0000313" key="4">
    <source>
        <dbReference type="Proteomes" id="UP000001497"/>
    </source>
</evidence>
<feature type="transmembrane region" description="Helical" evidence="2">
    <location>
        <begin position="20"/>
        <end position="41"/>
    </location>
</feature>
<reference evidence="3" key="1">
    <citation type="submission" date="2009-10" db="EMBL/GenBank/DDBJ databases">
        <title>Complete sequence of Fibrobacter succinogenes subsp. succinogenes S85.</title>
        <authorList>
            <consortium name="US DOE Joint Genome Institute"/>
            <person name="Lucas S."/>
            <person name="Copeland A."/>
            <person name="Lapidus A."/>
            <person name="Glavina del Rio T."/>
            <person name="Tice H."/>
            <person name="Bruce D."/>
            <person name="Goodwin L."/>
            <person name="Pitluck S."/>
            <person name="Chertkov O."/>
            <person name="Detter J.C."/>
            <person name="Han C."/>
            <person name="Tapia R."/>
            <person name="Larimer F."/>
            <person name="Land M."/>
            <person name="Hauser L."/>
            <person name="Kyrpides N."/>
            <person name="Mikhailova N."/>
            <person name="Weimer P.J."/>
            <person name="Stevenson D.M."/>
            <person name="Boyum J."/>
            <person name="Brumm P.I."/>
            <person name="Mead D."/>
        </authorList>
    </citation>
    <scope>NUCLEOTIDE SEQUENCE [LARGE SCALE GENOMIC DNA]</scope>
    <source>
        <strain evidence="3">S85</strain>
    </source>
</reference>
<keyword evidence="2" id="KW-1133">Transmembrane helix</keyword>
<protein>
    <recommendedName>
        <fullName evidence="5">Lipoprotein</fullName>
    </recommendedName>
</protein>
<organism evidence="3 4">
    <name type="scientific">Fibrobacter succinogenes (strain ATCC 19169 / S85)</name>
    <dbReference type="NCBI Taxonomy" id="59374"/>
    <lineage>
        <taxon>Bacteria</taxon>
        <taxon>Pseudomonadati</taxon>
        <taxon>Fibrobacterota</taxon>
        <taxon>Fibrobacteria</taxon>
        <taxon>Fibrobacterales</taxon>
        <taxon>Fibrobacteraceae</taxon>
        <taxon>Fibrobacter</taxon>
    </lineage>
</organism>
<dbReference type="Proteomes" id="UP000001497">
    <property type="component" value="Chromosome"/>
</dbReference>
<keyword evidence="1" id="KW-0175">Coiled coil</keyword>
<feature type="coiled-coil region" evidence="1">
    <location>
        <begin position="148"/>
        <end position="175"/>
    </location>
</feature>
<keyword evidence="4" id="KW-1185">Reference proteome</keyword>
<feature type="transmembrane region" description="Helical" evidence="2">
    <location>
        <begin position="53"/>
        <end position="74"/>
    </location>
</feature>
<evidence type="ECO:0008006" key="5">
    <source>
        <dbReference type="Google" id="ProtNLM"/>
    </source>
</evidence>
<evidence type="ECO:0000313" key="3">
    <source>
        <dbReference type="EMBL" id="ACX76606.1"/>
    </source>
</evidence>
<name>A0ABM5LLN2_FIBSS</name>
<keyword evidence="2" id="KW-0472">Membrane</keyword>
<proteinExistence type="predicted"/>
<dbReference type="EMBL" id="CP001792">
    <property type="protein sequence ID" value="ACX76606.1"/>
    <property type="molecule type" value="Genomic_DNA"/>
</dbReference>
<accession>A0ABM5LLN2</accession>
<keyword evidence="2" id="KW-0812">Transmembrane</keyword>
<dbReference type="RefSeq" id="WP_015732485.1">
    <property type="nucleotide sequence ID" value="NC_013410.1"/>
</dbReference>
<evidence type="ECO:0000256" key="1">
    <source>
        <dbReference type="SAM" id="Coils"/>
    </source>
</evidence>
<evidence type="ECO:0000256" key="2">
    <source>
        <dbReference type="SAM" id="Phobius"/>
    </source>
</evidence>